<feature type="transmembrane region" description="Helical" evidence="1">
    <location>
        <begin position="214"/>
        <end position="235"/>
    </location>
</feature>
<protein>
    <submittedName>
        <fullName evidence="2">Uncharacterized protein</fullName>
    </submittedName>
</protein>
<keyword evidence="3" id="KW-1185">Reference proteome</keyword>
<dbReference type="EMBL" id="JAHRIP010041766">
    <property type="protein sequence ID" value="MEQ2297185.1"/>
    <property type="molecule type" value="Genomic_DNA"/>
</dbReference>
<organism evidence="2 3">
    <name type="scientific">Ameca splendens</name>
    <dbReference type="NCBI Taxonomy" id="208324"/>
    <lineage>
        <taxon>Eukaryota</taxon>
        <taxon>Metazoa</taxon>
        <taxon>Chordata</taxon>
        <taxon>Craniata</taxon>
        <taxon>Vertebrata</taxon>
        <taxon>Euteleostomi</taxon>
        <taxon>Actinopterygii</taxon>
        <taxon>Neopterygii</taxon>
        <taxon>Teleostei</taxon>
        <taxon>Neoteleostei</taxon>
        <taxon>Acanthomorphata</taxon>
        <taxon>Ovalentaria</taxon>
        <taxon>Atherinomorphae</taxon>
        <taxon>Cyprinodontiformes</taxon>
        <taxon>Goodeidae</taxon>
        <taxon>Ameca</taxon>
    </lineage>
</organism>
<reference evidence="2 3" key="1">
    <citation type="submission" date="2021-06" db="EMBL/GenBank/DDBJ databases">
        <authorList>
            <person name="Palmer J.M."/>
        </authorList>
    </citation>
    <scope>NUCLEOTIDE SEQUENCE [LARGE SCALE GENOMIC DNA]</scope>
    <source>
        <strain evidence="2 3">AS_MEX2019</strain>
        <tissue evidence="2">Muscle</tissue>
    </source>
</reference>
<name>A0ABV0YUU4_9TELE</name>
<proteinExistence type="predicted"/>
<evidence type="ECO:0000313" key="2">
    <source>
        <dbReference type="EMBL" id="MEQ2297185.1"/>
    </source>
</evidence>
<feature type="transmembrane region" description="Helical" evidence="1">
    <location>
        <begin position="247"/>
        <end position="266"/>
    </location>
</feature>
<comment type="caution">
    <text evidence="2">The sequence shown here is derived from an EMBL/GenBank/DDBJ whole genome shotgun (WGS) entry which is preliminary data.</text>
</comment>
<gene>
    <name evidence="2" type="ORF">AMECASPLE_032247</name>
</gene>
<keyword evidence="1" id="KW-1133">Transmembrane helix</keyword>
<evidence type="ECO:0000256" key="1">
    <source>
        <dbReference type="SAM" id="Phobius"/>
    </source>
</evidence>
<keyword evidence="1" id="KW-0472">Membrane</keyword>
<keyword evidence="1" id="KW-0812">Transmembrane</keyword>
<dbReference type="Proteomes" id="UP001469553">
    <property type="component" value="Unassembled WGS sequence"/>
</dbReference>
<evidence type="ECO:0000313" key="3">
    <source>
        <dbReference type="Proteomes" id="UP001469553"/>
    </source>
</evidence>
<sequence length="268" mass="29389">MNCLQTRILFLVLFCRGPKPSRPHTLFLSVRGLWMDCLHFLLLFPVLSWRAQGTNCLRPWFPFRRSLSSSCLHFLSLSLRGVRTHPLHLLCLSGSAADLHGLAEGPSGLRTVPLSSTMGSPGPAASRQIIGSYIAGRLNSGSAGDGLRAVRLNSCLPSEAPSAHLGRMFVLFLFCGRLGSALKGRGYVIPACVFVILIGLVLCFLSPCTPSPHLFCFPLIVLLRLSLVPPAVQFLYLSPFVSFVPDWFLMLCYVYVRLLATLFVSCHG</sequence>
<feature type="transmembrane region" description="Helical" evidence="1">
    <location>
        <begin position="188"/>
        <end position="207"/>
    </location>
</feature>
<accession>A0ABV0YUU4</accession>